<reference evidence="5" key="1">
    <citation type="submission" date="2016-10" db="EMBL/GenBank/DDBJ databases">
        <authorList>
            <person name="Varghese N."/>
            <person name="Submissions S."/>
        </authorList>
    </citation>
    <scope>NUCLEOTIDE SEQUENCE [LARGE SCALE GENOMIC DNA]</scope>
    <source>
        <strain evidence="5">ATCC 35263</strain>
    </source>
</reference>
<evidence type="ECO:0000259" key="3">
    <source>
        <dbReference type="PROSITE" id="PS01031"/>
    </source>
</evidence>
<keyword evidence="5" id="KW-1185">Reference proteome</keyword>
<dbReference type="Proteomes" id="UP000222056">
    <property type="component" value="Unassembled WGS sequence"/>
</dbReference>
<accession>A0A1H6FI73</accession>
<dbReference type="CDD" id="cd06464">
    <property type="entry name" value="ACD_sHsps-like"/>
    <property type="match status" value="1"/>
</dbReference>
<evidence type="ECO:0000256" key="1">
    <source>
        <dbReference type="PROSITE-ProRule" id="PRU00285"/>
    </source>
</evidence>
<dbReference type="AlphaFoldDB" id="A0A1H6FI73"/>
<feature type="domain" description="SHSP" evidence="3">
    <location>
        <begin position="25"/>
        <end position="140"/>
    </location>
</feature>
<evidence type="ECO:0000313" key="4">
    <source>
        <dbReference type="EMBL" id="SEH10537.1"/>
    </source>
</evidence>
<dbReference type="InterPro" id="IPR002068">
    <property type="entry name" value="A-crystallin/Hsp20_dom"/>
</dbReference>
<sequence length="145" mass="16179">MFREFERLQREIEELFGSLSERERSGSLGFLPAVDVLHDEAQGRVVVLVELAGVDLRGVVVELHGRALVISGERPLGESSSSCSYQQVEIERGRFRRLIHLGADVEARGARATYVDGILRIELPLARERAREGRTKVKVTGARGR</sequence>
<dbReference type="InterPro" id="IPR008978">
    <property type="entry name" value="HSP20-like_chaperone"/>
</dbReference>
<dbReference type="Gene3D" id="2.60.40.790">
    <property type="match status" value="1"/>
</dbReference>
<organism evidence="4 5">
    <name type="scientific">Thermoleophilum album</name>
    <dbReference type="NCBI Taxonomy" id="29539"/>
    <lineage>
        <taxon>Bacteria</taxon>
        <taxon>Bacillati</taxon>
        <taxon>Actinomycetota</taxon>
        <taxon>Thermoleophilia</taxon>
        <taxon>Thermoleophilales</taxon>
        <taxon>Thermoleophilaceae</taxon>
        <taxon>Thermoleophilum</taxon>
    </lineage>
</organism>
<dbReference type="SUPFAM" id="SSF49764">
    <property type="entry name" value="HSP20-like chaperones"/>
    <property type="match status" value="1"/>
</dbReference>
<name>A0A1H6FI73_THEAL</name>
<protein>
    <submittedName>
        <fullName evidence="4">HSP20 family protein</fullName>
    </submittedName>
</protein>
<gene>
    <name evidence="4" type="ORF">SAMN02745716_0398</name>
</gene>
<dbReference type="EMBL" id="FNWJ01000001">
    <property type="protein sequence ID" value="SEH10537.1"/>
    <property type="molecule type" value="Genomic_DNA"/>
</dbReference>
<evidence type="ECO:0000313" key="5">
    <source>
        <dbReference type="Proteomes" id="UP000222056"/>
    </source>
</evidence>
<comment type="similarity">
    <text evidence="1 2">Belongs to the small heat shock protein (HSP20) family.</text>
</comment>
<proteinExistence type="inferred from homology"/>
<evidence type="ECO:0000256" key="2">
    <source>
        <dbReference type="RuleBase" id="RU003616"/>
    </source>
</evidence>
<dbReference type="Pfam" id="PF00011">
    <property type="entry name" value="HSP20"/>
    <property type="match status" value="1"/>
</dbReference>
<dbReference type="STRING" id="29539.SAMN02745716_0398"/>
<dbReference type="PROSITE" id="PS01031">
    <property type="entry name" value="SHSP"/>
    <property type="match status" value="1"/>
</dbReference>